<dbReference type="AlphaFoldDB" id="A0AAN7U1H9"/>
<dbReference type="Proteomes" id="UP001344447">
    <property type="component" value="Unassembled WGS sequence"/>
</dbReference>
<dbReference type="EMBL" id="JAVFKY010000003">
    <property type="protein sequence ID" value="KAK5579476.1"/>
    <property type="molecule type" value="Genomic_DNA"/>
</dbReference>
<sequence length="54" mass="6080">MLFKSLIISKLSLNSINSSINKNIILSNDETFKNTIVSTNSTSQVFTRPHYVGY</sequence>
<name>A0AAN7U1H9_9MYCE</name>
<protein>
    <submittedName>
        <fullName evidence="1">Uncharacterized protein</fullName>
    </submittedName>
</protein>
<evidence type="ECO:0000313" key="2">
    <source>
        <dbReference type="Proteomes" id="UP001344447"/>
    </source>
</evidence>
<gene>
    <name evidence="1" type="ORF">RB653_009159</name>
</gene>
<keyword evidence="2" id="KW-1185">Reference proteome</keyword>
<reference evidence="1 2" key="1">
    <citation type="submission" date="2023-11" db="EMBL/GenBank/DDBJ databases">
        <title>Dfirmibasis_genome.</title>
        <authorList>
            <person name="Edelbroek B."/>
            <person name="Kjellin J."/>
            <person name="Jerlstrom-Hultqvist J."/>
            <person name="Soderbom F."/>
        </authorList>
    </citation>
    <scope>NUCLEOTIDE SEQUENCE [LARGE SCALE GENOMIC DNA]</scope>
    <source>
        <strain evidence="1 2">TNS-C-14</strain>
    </source>
</reference>
<comment type="caution">
    <text evidence="1">The sequence shown here is derived from an EMBL/GenBank/DDBJ whole genome shotgun (WGS) entry which is preliminary data.</text>
</comment>
<accession>A0AAN7U1H9</accession>
<organism evidence="1 2">
    <name type="scientific">Dictyostelium firmibasis</name>
    <dbReference type="NCBI Taxonomy" id="79012"/>
    <lineage>
        <taxon>Eukaryota</taxon>
        <taxon>Amoebozoa</taxon>
        <taxon>Evosea</taxon>
        <taxon>Eumycetozoa</taxon>
        <taxon>Dictyostelia</taxon>
        <taxon>Dictyosteliales</taxon>
        <taxon>Dictyosteliaceae</taxon>
        <taxon>Dictyostelium</taxon>
    </lineage>
</organism>
<evidence type="ECO:0000313" key="1">
    <source>
        <dbReference type="EMBL" id="KAK5579476.1"/>
    </source>
</evidence>
<proteinExistence type="predicted"/>